<sequence>MLNKRNKKSTSLTRKVRFIKNIVIIIAVMLIVSMVYLKFFKADAKTYIVPNSTDKTLKIASEDTIVNKIHNVNKLVPLEIDLNENIVIDNSWGNLDIFKKIQKVHFYGTGNYSVDLSTINKKNININKVTNTISITIPKPVVDSISIDRDKTTYEGTDNGLFRFGDIKLSADEYNIIEKEVKTRMTEKLKNDEHYNKAVDNAKQNLSNILKTVSEGSIKIELEK</sequence>
<dbReference type="AlphaFoldDB" id="A0A7X2T276"/>
<dbReference type="EMBL" id="VULX01000034">
    <property type="protein sequence ID" value="MSR92506.1"/>
    <property type="molecule type" value="Genomic_DNA"/>
</dbReference>
<gene>
    <name evidence="2" type="ORF">FYJ33_14290</name>
</gene>
<accession>A0A7X2T276</accession>
<dbReference type="Proteomes" id="UP000460287">
    <property type="component" value="Unassembled WGS sequence"/>
</dbReference>
<feature type="transmembrane region" description="Helical" evidence="1">
    <location>
        <begin position="21"/>
        <end position="40"/>
    </location>
</feature>
<keyword evidence="1" id="KW-0472">Membrane</keyword>
<reference evidence="2 3" key="1">
    <citation type="submission" date="2019-08" db="EMBL/GenBank/DDBJ databases">
        <title>In-depth cultivation of the pig gut microbiome towards novel bacterial diversity and tailored functional studies.</title>
        <authorList>
            <person name="Wylensek D."/>
            <person name="Hitch T.C.A."/>
            <person name="Clavel T."/>
        </authorList>
    </citation>
    <scope>NUCLEOTIDE SEQUENCE [LARGE SCALE GENOMIC DNA]</scope>
    <source>
        <strain evidence="2 3">WCA-383-APC-5B</strain>
    </source>
</reference>
<evidence type="ECO:0000256" key="1">
    <source>
        <dbReference type="SAM" id="Phobius"/>
    </source>
</evidence>
<proteinExistence type="predicted"/>
<evidence type="ECO:0000313" key="3">
    <source>
        <dbReference type="Proteomes" id="UP000460287"/>
    </source>
</evidence>
<protein>
    <submittedName>
        <fullName evidence="2">DUF4230 domain-containing protein</fullName>
    </submittedName>
</protein>
<evidence type="ECO:0000313" key="2">
    <source>
        <dbReference type="EMBL" id="MSR92506.1"/>
    </source>
</evidence>
<dbReference type="InterPro" id="IPR025324">
    <property type="entry name" value="DUF4230"/>
</dbReference>
<dbReference type="Pfam" id="PF14014">
    <property type="entry name" value="DUF4230"/>
    <property type="match status" value="1"/>
</dbReference>
<keyword evidence="1" id="KW-0812">Transmembrane</keyword>
<dbReference type="RefSeq" id="WP_154532471.1">
    <property type="nucleotide sequence ID" value="NZ_JAQXTV010000045.1"/>
</dbReference>
<keyword evidence="3" id="KW-1185">Reference proteome</keyword>
<keyword evidence="1" id="KW-1133">Transmembrane helix</keyword>
<name>A0A7X2T276_9CLOT</name>
<organism evidence="2 3">
    <name type="scientific">Inconstantimicrobium porci</name>
    <dbReference type="NCBI Taxonomy" id="2652291"/>
    <lineage>
        <taxon>Bacteria</taxon>
        <taxon>Bacillati</taxon>
        <taxon>Bacillota</taxon>
        <taxon>Clostridia</taxon>
        <taxon>Eubacteriales</taxon>
        <taxon>Clostridiaceae</taxon>
        <taxon>Inconstantimicrobium</taxon>
    </lineage>
</organism>
<comment type="caution">
    <text evidence="2">The sequence shown here is derived from an EMBL/GenBank/DDBJ whole genome shotgun (WGS) entry which is preliminary data.</text>
</comment>